<protein>
    <submittedName>
        <fullName evidence="2">SPK domain-containing protein</fullName>
    </submittedName>
</protein>
<accession>A0A914PMF3</accession>
<name>A0A914PMF3_9BILA</name>
<evidence type="ECO:0000313" key="1">
    <source>
        <dbReference type="Proteomes" id="UP000887578"/>
    </source>
</evidence>
<reference evidence="2" key="1">
    <citation type="submission" date="2022-11" db="UniProtKB">
        <authorList>
            <consortium name="WormBaseParasite"/>
        </authorList>
    </citation>
    <scope>IDENTIFICATION</scope>
</reference>
<dbReference type="WBParaSite" id="PDA_v2.g19668.t1">
    <property type="protein sequence ID" value="PDA_v2.g19668.t1"/>
    <property type="gene ID" value="PDA_v2.g19668"/>
</dbReference>
<sequence length="455" mass="52163">MAEKSETERKKLIEEIMDSIKEYTKEDINDPEEAKSTFDKLLKTHRPIKLSNYEYGLSFSLKKDYRLIIKEENDETNVREYFNNQKYWCCTNSRRKAPKCLEKLIFQYGIIFAPIKHIRKCETNEFAFVMEIQNALKEGNITEARRIAQLKNKSWNDTSDQSLSTSMLDESSLSTMENDMTSGDTSIHSNNSLPQMSTPALIENIPTSSRTIVKRETVSNNNTNDENSVESSVNATTANPDLSFTPLNVSTPALTENIPAWARSRVKREAADDDSDDCMIILEPPSKRHKIVYIERFSFYHPSTDVLEAMCEKVDVRYSHDAFRFWVEVLIDEIPAISSNIQTHSFKSSNIFACLTQFFTGKVDRCFKVQDSLSTAFRNELKASGELSNADIDQICSNNTVTEKYLEFITKFLSCRIGIYENETLKKFGKWETEENALALILSFENGLYSVVLDV</sequence>
<dbReference type="Proteomes" id="UP000887578">
    <property type="component" value="Unplaced"/>
</dbReference>
<proteinExistence type="predicted"/>
<dbReference type="AlphaFoldDB" id="A0A914PMF3"/>
<keyword evidence="1" id="KW-1185">Reference proteome</keyword>
<organism evidence="1 2">
    <name type="scientific">Panagrolaimus davidi</name>
    <dbReference type="NCBI Taxonomy" id="227884"/>
    <lineage>
        <taxon>Eukaryota</taxon>
        <taxon>Metazoa</taxon>
        <taxon>Ecdysozoa</taxon>
        <taxon>Nematoda</taxon>
        <taxon>Chromadorea</taxon>
        <taxon>Rhabditida</taxon>
        <taxon>Tylenchina</taxon>
        <taxon>Panagrolaimomorpha</taxon>
        <taxon>Panagrolaimoidea</taxon>
        <taxon>Panagrolaimidae</taxon>
        <taxon>Panagrolaimus</taxon>
    </lineage>
</organism>
<evidence type="ECO:0000313" key="2">
    <source>
        <dbReference type="WBParaSite" id="PDA_v2.g19668.t1"/>
    </source>
</evidence>